<dbReference type="RefSeq" id="WP_345303407.1">
    <property type="nucleotide sequence ID" value="NZ_BAABJE010000010.1"/>
</dbReference>
<reference evidence="4" key="1">
    <citation type="journal article" date="2019" name="Int. J. Syst. Evol. Microbiol.">
        <title>The Global Catalogue of Microorganisms (GCM) 10K type strain sequencing project: providing services to taxonomists for standard genome sequencing and annotation.</title>
        <authorList>
            <consortium name="The Broad Institute Genomics Platform"/>
            <consortium name="The Broad Institute Genome Sequencing Center for Infectious Disease"/>
            <person name="Wu L."/>
            <person name="Ma J."/>
        </authorList>
    </citation>
    <scope>NUCLEOTIDE SEQUENCE [LARGE SCALE GENOMIC DNA]</scope>
    <source>
        <strain evidence="4">JCM 18204</strain>
    </source>
</reference>
<name>A0ABP9BIR8_9GAMM</name>
<evidence type="ECO:0000313" key="4">
    <source>
        <dbReference type="Proteomes" id="UP001499959"/>
    </source>
</evidence>
<evidence type="ECO:0000259" key="2">
    <source>
        <dbReference type="Pfam" id="PF14317"/>
    </source>
</evidence>
<keyword evidence="1" id="KW-0472">Membrane</keyword>
<feature type="domain" description="YcxB-like C-terminal" evidence="2">
    <location>
        <begin position="98"/>
        <end position="157"/>
    </location>
</feature>
<proteinExistence type="predicted"/>
<feature type="transmembrane region" description="Helical" evidence="1">
    <location>
        <begin position="55"/>
        <end position="74"/>
    </location>
</feature>
<dbReference type="Pfam" id="PF14317">
    <property type="entry name" value="YcxB"/>
    <property type="match status" value="1"/>
</dbReference>
<keyword evidence="4" id="KW-1185">Reference proteome</keyword>
<feature type="transmembrane region" description="Helical" evidence="1">
    <location>
        <begin position="32"/>
        <end position="49"/>
    </location>
</feature>
<dbReference type="Proteomes" id="UP001499959">
    <property type="component" value="Unassembled WGS sequence"/>
</dbReference>
<evidence type="ECO:0000313" key="3">
    <source>
        <dbReference type="EMBL" id="GAA4796029.1"/>
    </source>
</evidence>
<dbReference type="InterPro" id="IPR025588">
    <property type="entry name" value="YcxB-like_C"/>
</dbReference>
<keyword evidence="1" id="KW-1133">Transmembrane helix</keyword>
<dbReference type="EMBL" id="BAABJE010000010">
    <property type="protein sequence ID" value="GAA4796029.1"/>
    <property type="molecule type" value="Genomic_DNA"/>
</dbReference>
<protein>
    <recommendedName>
        <fullName evidence="2">YcxB-like C-terminal domain-containing protein</fullName>
    </recommendedName>
</protein>
<accession>A0ABP9BIR8</accession>
<keyword evidence="1" id="KW-0812">Transmembrane</keyword>
<evidence type="ECO:0000256" key="1">
    <source>
        <dbReference type="SAM" id="Phobius"/>
    </source>
</evidence>
<gene>
    <name evidence="3" type="ORF">GCM10023307_22400</name>
</gene>
<organism evidence="3 4">
    <name type="scientific">Lysobacter hankyongensis</name>
    <dbReference type="NCBI Taxonomy" id="1176535"/>
    <lineage>
        <taxon>Bacteria</taxon>
        <taxon>Pseudomonadati</taxon>
        <taxon>Pseudomonadota</taxon>
        <taxon>Gammaproteobacteria</taxon>
        <taxon>Lysobacterales</taxon>
        <taxon>Lysobacteraceae</taxon>
        <taxon>Lysobacter</taxon>
    </lineage>
</organism>
<comment type="caution">
    <text evidence="3">The sequence shown here is derived from an EMBL/GenBank/DDBJ whole genome shotgun (WGS) entry which is preliminary data.</text>
</comment>
<sequence>MTDARSFGGTLTADDFVAAQTLHMRKWRKRQFALVVVVAIFGAALVRYGPPMLGVIVLGAGIGGGAGLLVLHAFKLPRAWKRLFGQQKSLHERFSYHWDDAGLHVATSLAQARRPWTHFTGFDEDARSILLYHSDAMFELIPKRWFAEAESLDALRAEISRHPFAART</sequence>